<evidence type="ECO:0000256" key="5">
    <source>
        <dbReference type="ARBA" id="ARBA00022927"/>
    </source>
</evidence>
<evidence type="ECO:0000256" key="1">
    <source>
        <dbReference type="ARBA" id="ARBA00004567"/>
    </source>
</evidence>
<organism evidence="10 11">
    <name type="scientific">Triangularia setosa</name>
    <dbReference type="NCBI Taxonomy" id="2587417"/>
    <lineage>
        <taxon>Eukaryota</taxon>
        <taxon>Fungi</taxon>
        <taxon>Dikarya</taxon>
        <taxon>Ascomycota</taxon>
        <taxon>Pezizomycotina</taxon>
        <taxon>Sordariomycetes</taxon>
        <taxon>Sordariomycetidae</taxon>
        <taxon>Sordariales</taxon>
        <taxon>Podosporaceae</taxon>
        <taxon>Triangularia</taxon>
    </lineage>
</organism>
<dbReference type="GO" id="GO:0031080">
    <property type="term" value="C:nuclear pore outer ring"/>
    <property type="evidence" value="ECO:0007669"/>
    <property type="project" value="TreeGrafter"/>
</dbReference>
<feature type="compositionally biased region" description="Acidic residues" evidence="9">
    <location>
        <begin position="314"/>
        <end position="327"/>
    </location>
</feature>
<comment type="caution">
    <text evidence="10">The sequence shown here is derived from an EMBL/GenBank/DDBJ whole genome shotgun (WGS) entry which is preliminary data.</text>
</comment>
<feature type="region of interest" description="Disordered" evidence="9">
    <location>
        <begin position="1"/>
        <end position="367"/>
    </location>
</feature>
<dbReference type="Proteomes" id="UP001302321">
    <property type="component" value="Unassembled WGS sequence"/>
</dbReference>
<dbReference type="PANTHER" id="PTHR13373">
    <property type="entry name" value="FROUNT PROTEIN-RELATED"/>
    <property type="match status" value="1"/>
</dbReference>
<dbReference type="InterPro" id="IPR011502">
    <property type="entry name" value="Nucleoporin_Nup85"/>
</dbReference>
<keyword evidence="11" id="KW-1185">Reference proteome</keyword>
<dbReference type="GO" id="GO:0006406">
    <property type="term" value="P:mRNA export from nucleus"/>
    <property type="evidence" value="ECO:0007669"/>
    <property type="project" value="TreeGrafter"/>
</dbReference>
<feature type="compositionally biased region" description="Polar residues" evidence="9">
    <location>
        <begin position="172"/>
        <end position="182"/>
    </location>
</feature>
<dbReference type="PANTHER" id="PTHR13373:SF21">
    <property type="entry name" value="NUCLEAR PORE COMPLEX PROTEIN NUP85"/>
    <property type="match status" value="1"/>
</dbReference>
<evidence type="ECO:0000256" key="9">
    <source>
        <dbReference type="SAM" id="MobiDB-lite"/>
    </source>
</evidence>
<comment type="subcellular location">
    <subcellularLocation>
        <location evidence="1">Nucleus</location>
        <location evidence="1">Nuclear pore complex</location>
    </subcellularLocation>
</comment>
<reference evidence="10" key="2">
    <citation type="submission" date="2023-05" db="EMBL/GenBank/DDBJ databases">
        <authorList>
            <consortium name="Lawrence Berkeley National Laboratory"/>
            <person name="Steindorff A."/>
            <person name="Hensen N."/>
            <person name="Bonometti L."/>
            <person name="Westerberg I."/>
            <person name="Brannstrom I.O."/>
            <person name="Guillou S."/>
            <person name="Cros-Aarteil S."/>
            <person name="Calhoun S."/>
            <person name="Haridas S."/>
            <person name="Kuo A."/>
            <person name="Mondo S."/>
            <person name="Pangilinan J."/>
            <person name="Riley R."/>
            <person name="Labutti K."/>
            <person name="Andreopoulos B."/>
            <person name="Lipzen A."/>
            <person name="Chen C."/>
            <person name="Yanf M."/>
            <person name="Daum C."/>
            <person name="Ng V."/>
            <person name="Clum A."/>
            <person name="Ohm R."/>
            <person name="Martin F."/>
            <person name="Silar P."/>
            <person name="Natvig D."/>
            <person name="Lalanne C."/>
            <person name="Gautier V."/>
            <person name="Ament-Velasquez S.L."/>
            <person name="Kruys A."/>
            <person name="Hutchinson M.I."/>
            <person name="Powell A.J."/>
            <person name="Barry K."/>
            <person name="Miller A.N."/>
            <person name="Grigoriev I.V."/>
            <person name="Debuchy R."/>
            <person name="Gladieux P."/>
            <person name="Thoren M.H."/>
            <person name="Johannesson H."/>
        </authorList>
    </citation>
    <scope>NUCLEOTIDE SEQUENCE</scope>
    <source>
        <strain evidence="10">CBS 892.96</strain>
    </source>
</reference>
<keyword evidence="7" id="KW-0906">Nuclear pore complex</keyword>
<evidence type="ECO:0000256" key="4">
    <source>
        <dbReference type="ARBA" id="ARBA00022816"/>
    </source>
</evidence>
<dbReference type="GO" id="GO:0017056">
    <property type="term" value="F:structural constituent of nuclear pore"/>
    <property type="evidence" value="ECO:0007669"/>
    <property type="project" value="TreeGrafter"/>
</dbReference>
<evidence type="ECO:0000313" key="10">
    <source>
        <dbReference type="EMBL" id="KAK4177844.1"/>
    </source>
</evidence>
<feature type="compositionally biased region" description="Polar residues" evidence="9">
    <location>
        <begin position="1"/>
        <end position="10"/>
    </location>
</feature>
<keyword evidence="5" id="KW-0653">Protein transport</keyword>
<protein>
    <recommendedName>
        <fullName evidence="12">Nuclear pore complex protein Nup85</fullName>
    </recommendedName>
</protein>
<dbReference type="GO" id="GO:0045893">
    <property type="term" value="P:positive regulation of DNA-templated transcription"/>
    <property type="evidence" value="ECO:0007669"/>
    <property type="project" value="TreeGrafter"/>
</dbReference>
<accession>A0AAN6W9F1</accession>
<feature type="compositionally biased region" description="Polar residues" evidence="9">
    <location>
        <begin position="122"/>
        <end position="143"/>
    </location>
</feature>
<dbReference type="EMBL" id="MU866153">
    <property type="protein sequence ID" value="KAK4177844.1"/>
    <property type="molecule type" value="Genomic_DNA"/>
</dbReference>
<keyword evidence="6" id="KW-0811">Translocation</keyword>
<evidence type="ECO:0000256" key="6">
    <source>
        <dbReference type="ARBA" id="ARBA00023010"/>
    </source>
</evidence>
<feature type="compositionally biased region" description="Basic and acidic residues" evidence="9">
    <location>
        <begin position="34"/>
        <end position="46"/>
    </location>
</feature>
<proteinExistence type="inferred from homology"/>
<comment type="similarity">
    <text evidence="2">Belongs to the nucleoporin Nup85 family.</text>
</comment>
<keyword evidence="3" id="KW-0813">Transport</keyword>
<feature type="compositionally biased region" description="Low complexity" evidence="9">
    <location>
        <begin position="341"/>
        <end position="352"/>
    </location>
</feature>
<reference evidence="10" key="1">
    <citation type="journal article" date="2023" name="Mol. Phylogenet. Evol.">
        <title>Genome-scale phylogeny and comparative genomics of the fungal order Sordariales.</title>
        <authorList>
            <person name="Hensen N."/>
            <person name="Bonometti L."/>
            <person name="Westerberg I."/>
            <person name="Brannstrom I.O."/>
            <person name="Guillou S."/>
            <person name="Cros-Aarteil S."/>
            <person name="Calhoun S."/>
            <person name="Haridas S."/>
            <person name="Kuo A."/>
            <person name="Mondo S."/>
            <person name="Pangilinan J."/>
            <person name="Riley R."/>
            <person name="LaButti K."/>
            <person name="Andreopoulos B."/>
            <person name="Lipzen A."/>
            <person name="Chen C."/>
            <person name="Yan M."/>
            <person name="Daum C."/>
            <person name="Ng V."/>
            <person name="Clum A."/>
            <person name="Steindorff A."/>
            <person name="Ohm R.A."/>
            <person name="Martin F."/>
            <person name="Silar P."/>
            <person name="Natvig D.O."/>
            <person name="Lalanne C."/>
            <person name="Gautier V."/>
            <person name="Ament-Velasquez S.L."/>
            <person name="Kruys A."/>
            <person name="Hutchinson M.I."/>
            <person name="Powell A.J."/>
            <person name="Barry K."/>
            <person name="Miller A.N."/>
            <person name="Grigoriev I.V."/>
            <person name="Debuchy R."/>
            <person name="Gladieux P."/>
            <person name="Hiltunen Thoren M."/>
            <person name="Johannesson H."/>
        </authorList>
    </citation>
    <scope>NUCLEOTIDE SEQUENCE</scope>
    <source>
        <strain evidence="10">CBS 892.96</strain>
    </source>
</reference>
<feature type="compositionally biased region" description="Low complexity" evidence="9">
    <location>
        <begin position="209"/>
        <end position="218"/>
    </location>
</feature>
<evidence type="ECO:0000313" key="11">
    <source>
        <dbReference type="Proteomes" id="UP001302321"/>
    </source>
</evidence>
<keyword evidence="4" id="KW-0509">mRNA transport</keyword>
<evidence type="ECO:0000256" key="3">
    <source>
        <dbReference type="ARBA" id="ARBA00022448"/>
    </source>
</evidence>
<dbReference type="GO" id="GO:0006606">
    <property type="term" value="P:protein import into nucleus"/>
    <property type="evidence" value="ECO:0007669"/>
    <property type="project" value="TreeGrafter"/>
</dbReference>
<evidence type="ECO:0000256" key="8">
    <source>
        <dbReference type="ARBA" id="ARBA00023242"/>
    </source>
</evidence>
<name>A0AAN6W9F1_9PEZI</name>
<feature type="compositionally biased region" description="Gly residues" evidence="9">
    <location>
        <begin position="66"/>
        <end position="83"/>
    </location>
</feature>
<gene>
    <name evidence="10" type="ORF">QBC36DRAFT_184010</name>
</gene>
<evidence type="ECO:0000256" key="2">
    <source>
        <dbReference type="ARBA" id="ARBA00005573"/>
    </source>
</evidence>
<feature type="compositionally biased region" description="Polar residues" evidence="9">
    <location>
        <begin position="233"/>
        <end position="245"/>
    </location>
</feature>
<keyword evidence="8" id="KW-0539">Nucleus</keyword>
<evidence type="ECO:0000256" key="7">
    <source>
        <dbReference type="ARBA" id="ARBA00023132"/>
    </source>
</evidence>
<sequence>MKGLGDSTNDPAPAPKGLFTGGSKGLFTSGFGTTEKDDGKTGKKNDFSLSFGSSIGGDKTPEVKGLFGGAGGAGGGLFTGGAGKNLFGQEKKETKEQQPIPQPPASLFAQPASSQDKPRSGLFSQQQTQEKPASNLFSQQSQEKPAPGSLFSQQSSQEAPPSSLFAKPASSGLFSQMTSQESKAPAGGFFANKSPDNLFGTKPQERPPSSLFSQQSSQEKPLSSLAAKPAVERQTSGLFSQQSQEKPPASLFAQPKPQAPSSNMFAAPKPPQASPKPLFGGAAPKPSLGGRSAIGQHHTRRPSKLSRSVMADEFASEEEDIAEEVEEPVLPTAKKTHFAPTSTTNTGTTAPTRGFAVPESDSEDDEGNDTDMWLDMNAASNAARQHQAEVGDESDLLMFATPAATERARIDAENIFRATARSSVGPGAFTKPKEFRFAALARDACSQMGTAEINETPQIILNTENLIEKLYDEGIGEEGERPEKMDDVLAEVAGGVAELWRDYANKLPRPYEEHPVEIGPGPHATTFEKANYLANLALRIHHTRYEEGMAEPLPQTMFQWLEEYHDMYGNQTQEILGHNPSPACHGLFWQAVFVSLLRGRVGDAVDLLANAGWECVKGAKRDGGYAYTGKALDNVERAVGELVNVLEGCPGINQDWEIHSGDWELFRVRARGSLELLRRFAEGRDGGENEFGESMGSNKESFGGLARRAESQVPWEIYENLNIVFDIILGERAAIMEAAQDWLEATVGLLGWWDERRVRRGEEHGKGFRGSQMMGRSQALVVRGDRGEENGSYLERLGRAFHAAVESDFHFNSQNPVELGMACIFEDNVKAAVGLLRGWSLPIASAVAEIASLGKWLPAHRPAGMFGFDDLDMDDLEVLGVDPGSPDEVDGVKDSTLAQYARALSEFDELSLVAVQGVTRDGWELAIHVLGRMDSAEYSEELMKDLVQQQIDKLQVDSSRTVDKLWGLLNELGMIPYAEDTAESFGEILARDSKRYGEAMWYYALAHRPNKVREVMNLLLSYSLIQSCAFPPAQELDNYLVRLLNDRNKTLEELAARDMESAELLGKMLSGYASLRQFYDIRDNRDSLPGHISPFARKQQAATALVSVIASSDDNIRGGLYDQTRDGIVSEDFLLALLGEALVFTTNPSNTNVHFGQDARPVLSLDQIDTILKAIEDLEAVGDRVKEACEEFLRVVLGHVPGAGLAKGGRPEDLLGRGKGGNLMLAGSTNSPGLVASQLSKSLSAGGHKLNVKRGWDWRTSEGVGKNTSGKEVMRRLRLGLAKDIAGLWLEGADEMDW</sequence>
<evidence type="ECO:0008006" key="12">
    <source>
        <dbReference type="Google" id="ProtNLM"/>
    </source>
</evidence>